<keyword evidence="1" id="KW-0472">Membrane</keyword>
<feature type="domain" description="YdbS-like PH" evidence="2">
    <location>
        <begin position="398"/>
        <end position="475"/>
    </location>
</feature>
<proteinExistence type="predicted"/>
<dbReference type="Pfam" id="PF03703">
    <property type="entry name" value="bPH_2"/>
    <property type="match status" value="3"/>
</dbReference>
<dbReference type="RefSeq" id="WP_061804264.1">
    <property type="nucleotide sequence ID" value="NZ_FOXX01000004.1"/>
</dbReference>
<feature type="domain" description="YdbS-like PH" evidence="2">
    <location>
        <begin position="75"/>
        <end position="147"/>
    </location>
</feature>
<dbReference type="Proteomes" id="UP000182762">
    <property type="component" value="Unassembled WGS sequence"/>
</dbReference>
<organism evidence="3 4">
    <name type="scientific">Priestia endophytica DSM 13796</name>
    <dbReference type="NCBI Taxonomy" id="1121089"/>
    <lineage>
        <taxon>Bacteria</taxon>
        <taxon>Bacillati</taxon>
        <taxon>Bacillota</taxon>
        <taxon>Bacilli</taxon>
        <taxon>Bacillales</taxon>
        <taxon>Bacillaceae</taxon>
        <taxon>Priestia</taxon>
    </lineage>
</organism>
<comment type="caution">
    <text evidence="3">The sequence shown here is derived from an EMBL/GenBank/DDBJ whole genome shotgun (WGS) entry which is preliminary data.</text>
</comment>
<name>A0A1I5ZH33_9BACI</name>
<dbReference type="InterPro" id="IPR005182">
    <property type="entry name" value="YdbS-like_PH"/>
</dbReference>
<dbReference type="PIRSF" id="PIRSF026631">
    <property type="entry name" value="UCP026631"/>
    <property type="match status" value="1"/>
</dbReference>
<dbReference type="PANTHER" id="PTHR34473:SF2">
    <property type="entry name" value="UPF0699 TRANSMEMBRANE PROTEIN YDBT"/>
    <property type="match status" value="1"/>
</dbReference>
<dbReference type="PANTHER" id="PTHR34473">
    <property type="entry name" value="UPF0699 TRANSMEMBRANE PROTEIN YDBS"/>
    <property type="match status" value="1"/>
</dbReference>
<keyword evidence="4" id="KW-1185">Reference proteome</keyword>
<gene>
    <name evidence="3" type="ORF">SAMN02745910_02045</name>
</gene>
<keyword evidence="1" id="KW-1133">Transmembrane helix</keyword>
<feature type="transmembrane region" description="Helical" evidence="1">
    <location>
        <begin position="379"/>
        <end position="395"/>
    </location>
</feature>
<keyword evidence="1" id="KW-0812">Transmembrane</keyword>
<dbReference type="InterPro" id="IPR014529">
    <property type="entry name" value="UCP026631"/>
</dbReference>
<accession>A0A1I5ZH33</accession>
<feature type="transmembrane region" description="Helical" evidence="1">
    <location>
        <begin position="223"/>
        <end position="248"/>
    </location>
</feature>
<feature type="transmembrane region" description="Helical" evidence="1">
    <location>
        <begin position="53"/>
        <end position="73"/>
    </location>
</feature>
<dbReference type="EMBL" id="FOXX01000004">
    <property type="protein sequence ID" value="SFQ55427.1"/>
    <property type="molecule type" value="Genomic_DNA"/>
</dbReference>
<sequence>MNKSDKLTIHRLHPISILYFIIAAIKESLSFIWIFPLIVLFVHEKIGDQISTLMINVTAGSLIILLFLVAAGLKWRAFTYQIQEKGIYIETGVVVTKKRWVTSDRIQSLDSTVRVYDHLFSTRTLTIELAGGKESSIILSCISEEEEKRIRQVLYEYKKDKLREHGEESSLQLSNKDLMVHSLLSPKFGIVFTFLFLGLLKYWDITKGEDRDTLFTYLASWFGSNWILTTVILMILLSFALSLFLTYVSDYHFKLDKNERGEIEIQQGLFEKKHRTIAQHRIQAIFITERPLQRLLGYASIEAVVIQNSQDEQVKKTISFIPFVKKERVKSLIELFTGYEKSNSLHTPPKKARISYVGPLFLMGCLLLIPLWVYIPEPYHYFSLIIPILSLWLGWREYRTTGWNQSERFLTLQYGIFFRNTAIIKRGRIQWIVLRRTWMQERKHLASINMAVASGKEKVKVSLHHIPYEEAMEIYQCTLKKKEEA</sequence>
<feature type="transmembrane region" description="Helical" evidence="1">
    <location>
        <begin position="354"/>
        <end position="373"/>
    </location>
</feature>
<reference evidence="3 4" key="1">
    <citation type="submission" date="2016-10" db="EMBL/GenBank/DDBJ databases">
        <authorList>
            <person name="Varghese N."/>
            <person name="Submissions S."/>
        </authorList>
    </citation>
    <scope>NUCLEOTIDE SEQUENCE [LARGE SCALE GENOMIC DNA]</scope>
    <source>
        <strain evidence="3 4">DSM 13796</strain>
    </source>
</reference>
<feature type="transmembrane region" description="Helical" evidence="1">
    <location>
        <begin position="184"/>
        <end position="203"/>
    </location>
</feature>
<evidence type="ECO:0000259" key="2">
    <source>
        <dbReference type="Pfam" id="PF03703"/>
    </source>
</evidence>
<evidence type="ECO:0000313" key="3">
    <source>
        <dbReference type="EMBL" id="SFQ55427.1"/>
    </source>
</evidence>
<feature type="transmembrane region" description="Helical" evidence="1">
    <location>
        <begin position="12"/>
        <end position="41"/>
    </location>
</feature>
<dbReference type="GeneID" id="93710718"/>
<evidence type="ECO:0000313" key="4">
    <source>
        <dbReference type="Proteomes" id="UP000182762"/>
    </source>
</evidence>
<protein>
    <submittedName>
        <fullName evidence="3">Membrane protein</fullName>
    </submittedName>
</protein>
<evidence type="ECO:0000256" key="1">
    <source>
        <dbReference type="SAM" id="Phobius"/>
    </source>
</evidence>
<feature type="domain" description="YdbS-like PH" evidence="2">
    <location>
        <begin position="262"/>
        <end position="328"/>
    </location>
</feature>